<reference evidence="10 11" key="1">
    <citation type="submission" date="2021-01" db="EMBL/GenBank/DDBJ databases">
        <title>Whole genome shotgun sequence of Catellatospora citrea NBRC 14495.</title>
        <authorList>
            <person name="Komaki H."/>
            <person name="Tamura T."/>
        </authorList>
    </citation>
    <scope>NUCLEOTIDE SEQUENCE [LARGE SCALE GENOMIC DNA]</scope>
    <source>
        <strain evidence="10 11">NBRC 14495</strain>
    </source>
</reference>
<feature type="chain" id="PRO_5035292801" evidence="8">
    <location>
        <begin position="34"/>
        <end position="1124"/>
    </location>
</feature>
<dbReference type="InterPro" id="IPR023827">
    <property type="entry name" value="Peptidase_S8_Asp-AS"/>
</dbReference>
<gene>
    <name evidence="10" type="ORF">Cci01nite_62400</name>
</gene>
<dbReference type="PRINTS" id="PR00723">
    <property type="entry name" value="SUBTILISIN"/>
</dbReference>
<protein>
    <submittedName>
        <fullName evidence="10">Serine protease</fullName>
    </submittedName>
</protein>
<evidence type="ECO:0000259" key="9">
    <source>
        <dbReference type="Pfam" id="PF00082"/>
    </source>
</evidence>
<accession>A0A8J3KJU1</accession>
<evidence type="ECO:0000256" key="8">
    <source>
        <dbReference type="SAM" id="SignalP"/>
    </source>
</evidence>
<sequence length="1124" mass="115305">MRRVPWRPAAAAAAAAALVAGLLTGVGTPIATAAPAAAPPDAAGVTLLTGDHVTVSADGQVVVEPGPGRAGMTFQVTTASGRVRVIPADAGALLAAGRLDVRLFDVTGLLDGGYARRDGLPLIVTGDGSGTRAGGMTAARRGVTGIAGLTGVRDLSAIGGVAVRQVRATAADAWRGLTGSPGGARLRAGLGKIWLDGVRRPALDTSVAQIGAPTAWAAGFTGTGASVAVLDTGIDTAHPDLAGQVAGRRDFTGSGESELDLSGHGTHVAATIAGTGTASGGTYRGVAPGAKLLDAKVCDRYGCTDSAIIAGMIWAAEQGAKVANLSFSAPDSPGLDPVEQAVQDLSTSHGMLFVVAAGNADGPTYGAVGSPGTVPAALTVGAVDGTDAVAPFSRRGPGPDGALKPEITAPGVAITAARSTTALDVPGAPTDAYTELSGTSMATPHVAGVAALLYQRHPGWTGQQLKAALMAAARPRADQGVYAQGAGRVDAARAVTQTVTSTTAGISFGALRWPHTDNGPTHQQAVFRNTAATPVTLDLRLNVTGPDGAAVPAGMFTVTPAQLTVPAGSEATATVTADTRLGPDGLVGGWLTATAGEIVVGVPVTVDKEVESYDVTLLHTDRAGRTPSFFLTQLARRDSDLPPLDLWGPDPDGTVIVRVPKAHYSLNGFLHVYPEAPPVTKGASATAAEDSYDVMLAQPDLLIDRAMTIRLDGARGLPLSVTVPRTSARQYYAVLAAYTRRPHGTAGGALVSGDFSRVYAAQLTPAPLDPDYVSIVSGQWARADTSGSLWASPYVYALSFPQRGRMVTGYQRAVTENQLASVRADFAHTTAGTSGAKRIRGALTDYGVGNFGPFLSFPLPFTRTEYYTADPLVTFAGDFAEIDATTDETISGVFGERRAYRAGRSYLEQWNPAVFAPSLGNDVLAGVTRTGDTLTMDLGLYGDGAGRPGRSQTDSVSGTLHRDGVKLADLDGAEYAEIALPAQDGRYRLELRAERGARFALSTRTQIAWTFRSGHVSGDALPLPLSAIRWTPALDRFGTAPAGRLSAVPVTVLPQAGSTAGAVTSLSVQASFDDGTTWQNVSVKDGCAWVRHPSGSGFVSLRARAATADGSTVEVTVIRAYRYA</sequence>
<keyword evidence="2 6" id="KW-0645">Protease</keyword>
<feature type="active site" description="Charge relay system" evidence="5 6">
    <location>
        <position position="440"/>
    </location>
</feature>
<evidence type="ECO:0000313" key="10">
    <source>
        <dbReference type="EMBL" id="GIG01147.1"/>
    </source>
</evidence>
<proteinExistence type="inferred from homology"/>
<keyword evidence="4 6" id="KW-0720">Serine protease</keyword>
<feature type="active site" description="Charge relay system" evidence="5 6">
    <location>
        <position position="264"/>
    </location>
</feature>
<dbReference type="InterPro" id="IPR050131">
    <property type="entry name" value="Peptidase_S8_subtilisin-like"/>
</dbReference>
<organism evidence="10 11">
    <name type="scientific">Catellatospora citrea</name>
    <dbReference type="NCBI Taxonomy" id="53366"/>
    <lineage>
        <taxon>Bacteria</taxon>
        <taxon>Bacillati</taxon>
        <taxon>Actinomycetota</taxon>
        <taxon>Actinomycetes</taxon>
        <taxon>Micromonosporales</taxon>
        <taxon>Micromonosporaceae</taxon>
        <taxon>Catellatospora</taxon>
    </lineage>
</organism>
<dbReference type="AlphaFoldDB" id="A0A8J3KJU1"/>
<comment type="caution">
    <text evidence="10">The sequence shown here is derived from an EMBL/GenBank/DDBJ whole genome shotgun (WGS) entry which is preliminary data.</text>
</comment>
<evidence type="ECO:0000256" key="4">
    <source>
        <dbReference type="ARBA" id="ARBA00022825"/>
    </source>
</evidence>
<dbReference type="SUPFAM" id="SSF52743">
    <property type="entry name" value="Subtilisin-like"/>
    <property type="match status" value="1"/>
</dbReference>
<evidence type="ECO:0000256" key="3">
    <source>
        <dbReference type="ARBA" id="ARBA00022801"/>
    </source>
</evidence>
<dbReference type="PANTHER" id="PTHR43806:SF11">
    <property type="entry name" value="CEREVISIN-RELATED"/>
    <property type="match status" value="1"/>
</dbReference>
<feature type="active site" description="Charge relay system" evidence="5 6">
    <location>
        <position position="231"/>
    </location>
</feature>
<keyword evidence="8" id="KW-0732">Signal</keyword>
<dbReference type="Proteomes" id="UP000659904">
    <property type="component" value="Unassembled WGS sequence"/>
</dbReference>
<dbReference type="InterPro" id="IPR036852">
    <property type="entry name" value="Peptidase_S8/S53_dom_sf"/>
</dbReference>
<dbReference type="PROSITE" id="PS51892">
    <property type="entry name" value="SUBTILASE"/>
    <property type="match status" value="1"/>
</dbReference>
<evidence type="ECO:0000256" key="7">
    <source>
        <dbReference type="RuleBase" id="RU003355"/>
    </source>
</evidence>
<name>A0A8J3KJU1_9ACTN</name>
<dbReference type="Pfam" id="PF00082">
    <property type="entry name" value="Peptidase_S8"/>
    <property type="match status" value="1"/>
</dbReference>
<evidence type="ECO:0000256" key="1">
    <source>
        <dbReference type="ARBA" id="ARBA00011073"/>
    </source>
</evidence>
<evidence type="ECO:0000256" key="6">
    <source>
        <dbReference type="PROSITE-ProRule" id="PRU01240"/>
    </source>
</evidence>
<comment type="similarity">
    <text evidence="1 6 7">Belongs to the peptidase S8 family.</text>
</comment>
<dbReference type="Gene3D" id="3.40.50.200">
    <property type="entry name" value="Peptidase S8/S53 domain"/>
    <property type="match status" value="1"/>
</dbReference>
<dbReference type="PROSITE" id="PS00138">
    <property type="entry name" value="SUBTILASE_SER"/>
    <property type="match status" value="1"/>
</dbReference>
<keyword evidence="11" id="KW-1185">Reference proteome</keyword>
<feature type="domain" description="Peptidase S8/S53" evidence="9">
    <location>
        <begin position="222"/>
        <end position="481"/>
    </location>
</feature>
<dbReference type="InterPro" id="IPR000209">
    <property type="entry name" value="Peptidase_S8/S53_dom"/>
</dbReference>
<evidence type="ECO:0000256" key="2">
    <source>
        <dbReference type="ARBA" id="ARBA00022670"/>
    </source>
</evidence>
<evidence type="ECO:0000256" key="5">
    <source>
        <dbReference type="PIRSR" id="PIRSR615500-1"/>
    </source>
</evidence>
<dbReference type="RefSeq" id="WP_120319192.1">
    <property type="nucleotide sequence ID" value="NZ_BONH01000035.1"/>
</dbReference>
<dbReference type="EMBL" id="BONH01000035">
    <property type="protein sequence ID" value="GIG01147.1"/>
    <property type="molecule type" value="Genomic_DNA"/>
</dbReference>
<dbReference type="GO" id="GO:0004252">
    <property type="term" value="F:serine-type endopeptidase activity"/>
    <property type="evidence" value="ECO:0007669"/>
    <property type="project" value="UniProtKB-UniRule"/>
</dbReference>
<keyword evidence="3 6" id="KW-0378">Hydrolase</keyword>
<dbReference type="PROSITE" id="PS00136">
    <property type="entry name" value="SUBTILASE_ASP"/>
    <property type="match status" value="1"/>
</dbReference>
<feature type="signal peptide" evidence="8">
    <location>
        <begin position="1"/>
        <end position="33"/>
    </location>
</feature>
<evidence type="ECO:0000313" key="11">
    <source>
        <dbReference type="Proteomes" id="UP000659904"/>
    </source>
</evidence>
<dbReference type="PANTHER" id="PTHR43806">
    <property type="entry name" value="PEPTIDASE S8"/>
    <property type="match status" value="1"/>
</dbReference>
<dbReference type="GO" id="GO:0006508">
    <property type="term" value="P:proteolysis"/>
    <property type="evidence" value="ECO:0007669"/>
    <property type="project" value="UniProtKB-KW"/>
</dbReference>
<dbReference type="InterPro" id="IPR023828">
    <property type="entry name" value="Peptidase_S8_Ser-AS"/>
</dbReference>
<dbReference type="InterPro" id="IPR015500">
    <property type="entry name" value="Peptidase_S8_subtilisin-rel"/>
</dbReference>